<evidence type="ECO:0000313" key="2">
    <source>
        <dbReference type="EMBL" id="KAF0892602.1"/>
    </source>
</evidence>
<accession>A0A6G1BXK2</accession>
<keyword evidence="3" id="KW-1185">Reference proteome</keyword>
<feature type="region of interest" description="Disordered" evidence="1">
    <location>
        <begin position="103"/>
        <end position="123"/>
    </location>
</feature>
<gene>
    <name evidence="2" type="ORF">E2562_017321</name>
</gene>
<dbReference type="AlphaFoldDB" id="A0A6G1BXK2"/>
<sequence>MHRIAQLREGLTSMMVIGDFLWWRLVPLQRCSCLAWFYTGDRDVTKTHVGLRRHPCQRATQEDLALRNDLGRVSLQAILPKSNARGILERVFRRAPRSVHIPAVDGDEARQGGGAAQAPGPML</sequence>
<comment type="caution">
    <text evidence="2">The sequence shown here is derived from an EMBL/GenBank/DDBJ whole genome shotgun (WGS) entry which is preliminary data.</text>
</comment>
<proteinExistence type="predicted"/>
<reference evidence="2 3" key="1">
    <citation type="submission" date="2019-11" db="EMBL/GenBank/DDBJ databases">
        <title>Whole genome sequence of Oryza granulata.</title>
        <authorList>
            <person name="Li W."/>
        </authorList>
    </citation>
    <scope>NUCLEOTIDE SEQUENCE [LARGE SCALE GENOMIC DNA]</scope>
    <source>
        <strain evidence="3">cv. Menghai</strain>
        <tissue evidence="2">Leaf</tissue>
    </source>
</reference>
<protein>
    <submittedName>
        <fullName evidence="2">Uncharacterized protein</fullName>
    </submittedName>
</protein>
<name>A0A6G1BXK2_9ORYZ</name>
<dbReference type="EMBL" id="SPHZ02000011">
    <property type="protein sequence ID" value="KAF0892602.1"/>
    <property type="molecule type" value="Genomic_DNA"/>
</dbReference>
<evidence type="ECO:0000313" key="3">
    <source>
        <dbReference type="Proteomes" id="UP000479710"/>
    </source>
</evidence>
<evidence type="ECO:0000256" key="1">
    <source>
        <dbReference type="SAM" id="MobiDB-lite"/>
    </source>
</evidence>
<organism evidence="2 3">
    <name type="scientific">Oryza meyeriana var. granulata</name>
    <dbReference type="NCBI Taxonomy" id="110450"/>
    <lineage>
        <taxon>Eukaryota</taxon>
        <taxon>Viridiplantae</taxon>
        <taxon>Streptophyta</taxon>
        <taxon>Embryophyta</taxon>
        <taxon>Tracheophyta</taxon>
        <taxon>Spermatophyta</taxon>
        <taxon>Magnoliopsida</taxon>
        <taxon>Liliopsida</taxon>
        <taxon>Poales</taxon>
        <taxon>Poaceae</taxon>
        <taxon>BOP clade</taxon>
        <taxon>Oryzoideae</taxon>
        <taxon>Oryzeae</taxon>
        <taxon>Oryzinae</taxon>
        <taxon>Oryza</taxon>
        <taxon>Oryza meyeriana</taxon>
    </lineage>
</organism>
<dbReference type="Proteomes" id="UP000479710">
    <property type="component" value="Unassembled WGS sequence"/>
</dbReference>